<feature type="region of interest" description="Disordered" evidence="7">
    <location>
        <begin position="54"/>
        <end position="83"/>
    </location>
</feature>
<dbReference type="InterPro" id="IPR053278">
    <property type="entry name" value="Pre-60S_factor_ECM1"/>
</dbReference>
<dbReference type="GO" id="GO:0005737">
    <property type="term" value="C:cytoplasm"/>
    <property type="evidence" value="ECO:0007669"/>
    <property type="project" value="UniProtKB-SubCell"/>
</dbReference>
<dbReference type="OrthoDB" id="5304887at2759"/>
<protein>
    <recommendedName>
        <fullName evidence="10">Alb1-domain-containing protein</fullName>
    </recommendedName>
</protein>
<evidence type="ECO:0000313" key="8">
    <source>
        <dbReference type="EMBL" id="PSK44257.1"/>
    </source>
</evidence>
<evidence type="ECO:0000256" key="3">
    <source>
        <dbReference type="ARBA" id="ARBA00022448"/>
    </source>
</evidence>
<evidence type="ECO:0000256" key="4">
    <source>
        <dbReference type="ARBA" id="ARBA00022490"/>
    </source>
</evidence>
<dbReference type="Pfam" id="PF09135">
    <property type="entry name" value="Alb1"/>
    <property type="match status" value="1"/>
</dbReference>
<keyword evidence="3" id="KW-0813">Transport</keyword>
<sequence>MAKAAKSKRIREVSSHSRAARRAASPSLDVDKSILDIKAPEKDTNVSYGGVYAGISKKKKPKPLTRQQRLRQEKGMERASNNLDKLSKKVADSQFREKKVKNRNAAWEELNEKVATKTGATGLRNKGEVGVEERDSDVDVNDDTASRRAADHDIAQAPMASATIPTDDTAEDEVEVDEVL</sequence>
<feature type="region of interest" description="Disordered" evidence="7">
    <location>
        <begin position="114"/>
        <end position="180"/>
    </location>
</feature>
<organism evidence="8 9">
    <name type="scientific">Elsinoe australis</name>
    <dbReference type="NCBI Taxonomy" id="40998"/>
    <lineage>
        <taxon>Eukaryota</taxon>
        <taxon>Fungi</taxon>
        <taxon>Dikarya</taxon>
        <taxon>Ascomycota</taxon>
        <taxon>Pezizomycotina</taxon>
        <taxon>Dothideomycetes</taxon>
        <taxon>Dothideomycetidae</taxon>
        <taxon>Myriangiales</taxon>
        <taxon>Elsinoaceae</taxon>
        <taxon>Elsinoe</taxon>
    </lineage>
</organism>
<dbReference type="AlphaFoldDB" id="A0A2P7Z7R6"/>
<gene>
    <name evidence="8" type="ORF">B9Z65_237</name>
</gene>
<feature type="compositionally biased region" description="Acidic residues" evidence="7">
    <location>
        <begin position="168"/>
        <end position="180"/>
    </location>
</feature>
<comment type="subcellular location">
    <subcellularLocation>
        <location evidence="2">Cytoplasm</location>
    </subcellularLocation>
    <subcellularLocation>
        <location evidence="1">Nucleus</location>
    </subcellularLocation>
</comment>
<evidence type="ECO:0000256" key="1">
    <source>
        <dbReference type="ARBA" id="ARBA00004123"/>
    </source>
</evidence>
<evidence type="ECO:0000256" key="5">
    <source>
        <dbReference type="ARBA" id="ARBA00022517"/>
    </source>
</evidence>
<feature type="region of interest" description="Disordered" evidence="7">
    <location>
        <begin position="1"/>
        <end position="31"/>
    </location>
</feature>
<keyword evidence="6" id="KW-0539">Nucleus</keyword>
<evidence type="ECO:0000256" key="2">
    <source>
        <dbReference type="ARBA" id="ARBA00004496"/>
    </source>
</evidence>
<evidence type="ECO:0000256" key="6">
    <source>
        <dbReference type="ARBA" id="ARBA00023242"/>
    </source>
</evidence>
<dbReference type="GO" id="GO:0030687">
    <property type="term" value="C:preribosome, large subunit precursor"/>
    <property type="evidence" value="ECO:0007669"/>
    <property type="project" value="TreeGrafter"/>
</dbReference>
<name>A0A2P7Z7R6_9PEZI</name>
<evidence type="ECO:0000256" key="7">
    <source>
        <dbReference type="SAM" id="MobiDB-lite"/>
    </source>
</evidence>
<dbReference type="InterPro" id="IPR022784">
    <property type="entry name" value="Ribosome_bgen_Alb1"/>
</dbReference>
<accession>A0A2P7Z7R6</accession>
<keyword evidence="9" id="KW-1185">Reference proteome</keyword>
<dbReference type="GO" id="GO:0000055">
    <property type="term" value="P:ribosomal large subunit export from nucleus"/>
    <property type="evidence" value="ECO:0007669"/>
    <property type="project" value="TreeGrafter"/>
</dbReference>
<dbReference type="Proteomes" id="UP000243723">
    <property type="component" value="Unassembled WGS sequence"/>
</dbReference>
<feature type="compositionally biased region" description="Basic and acidic residues" evidence="7">
    <location>
        <begin position="144"/>
        <end position="154"/>
    </location>
</feature>
<dbReference type="PANTHER" id="PTHR28280:SF1">
    <property type="entry name" value="SHUTTLING PRE-60S FACTOR ECM1"/>
    <property type="match status" value="1"/>
</dbReference>
<evidence type="ECO:0008006" key="10">
    <source>
        <dbReference type="Google" id="ProtNLM"/>
    </source>
</evidence>
<keyword evidence="5" id="KW-0690">Ribosome biogenesis</keyword>
<dbReference type="GO" id="GO:0005730">
    <property type="term" value="C:nucleolus"/>
    <property type="evidence" value="ECO:0007669"/>
    <property type="project" value="TreeGrafter"/>
</dbReference>
<comment type="caution">
    <text evidence="8">The sequence shown here is derived from an EMBL/GenBank/DDBJ whole genome shotgun (WGS) entry which is preliminary data.</text>
</comment>
<keyword evidence="4" id="KW-0963">Cytoplasm</keyword>
<dbReference type="PANTHER" id="PTHR28280">
    <property type="entry name" value="SHUTTLING PRE-60S FACTOR ECM1"/>
    <property type="match status" value="1"/>
</dbReference>
<dbReference type="EMBL" id="NHZQ01000289">
    <property type="protein sequence ID" value="PSK44257.1"/>
    <property type="molecule type" value="Genomic_DNA"/>
</dbReference>
<reference evidence="8 9" key="1">
    <citation type="submission" date="2017-05" db="EMBL/GenBank/DDBJ databases">
        <title>Draft genome sequence of Elsinoe australis.</title>
        <authorList>
            <person name="Cheng Q."/>
        </authorList>
    </citation>
    <scope>NUCLEOTIDE SEQUENCE [LARGE SCALE GENOMIC DNA]</scope>
    <source>
        <strain evidence="8 9">NL1</strain>
    </source>
</reference>
<evidence type="ECO:0000313" key="9">
    <source>
        <dbReference type="Proteomes" id="UP000243723"/>
    </source>
</evidence>
<proteinExistence type="predicted"/>